<dbReference type="GO" id="GO:0032259">
    <property type="term" value="P:methylation"/>
    <property type="evidence" value="ECO:0007669"/>
    <property type="project" value="UniProtKB-KW"/>
</dbReference>
<dbReference type="Pfam" id="PF13578">
    <property type="entry name" value="Methyltransf_24"/>
    <property type="match status" value="1"/>
</dbReference>
<accession>A0A5B0DN32</accession>
<keyword evidence="2" id="KW-0808">Transferase</keyword>
<keyword evidence="2" id="KW-0489">Methyltransferase</keyword>
<dbReference type="RefSeq" id="WP_149301795.1">
    <property type="nucleotide sequence ID" value="NZ_VTWH01000006.1"/>
</dbReference>
<dbReference type="GO" id="GO:0008168">
    <property type="term" value="F:methyltransferase activity"/>
    <property type="evidence" value="ECO:0007669"/>
    <property type="project" value="UniProtKB-KW"/>
</dbReference>
<name>A0A5B0DN32_9HYPH</name>
<dbReference type="SUPFAM" id="SSF53335">
    <property type="entry name" value="S-adenosyl-L-methionine-dependent methyltransferases"/>
    <property type="match status" value="1"/>
</dbReference>
<feature type="region of interest" description="Disordered" evidence="1">
    <location>
        <begin position="226"/>
        <end position="250"/>
    </location>
</feature>
<protein>
    <submittedName>
        <fullName evidence="2">Class I SAM-dependent methyltransferase</fullName>
    </submittedName>
</protein>
<dbReference type="EMBL" id="VTWH01000006">
    <property type="protein sequence ID" value="KAA0968277.1"/>
    <property type="molecule type" value="Genomic_DNA"/>
</dbReference>
<dbReference type="InterPro" id="IPR029063">
    <property type="entry name" value="SAM-dependent_MTases_sf"/>
</dbReference>
<feature type="compositionally biased region" description="Polar residues" evidence="1">
    <location>
        <begin position="237"/>
        <end position="250"/>
    </location>
</feature>
<keyword evidence="3" id="KW-1185">Reference proteome</keyword>
<reference evidence="2 3" key="1">
    <citation type="submission" date="2019-08" db="EMBL/GenBank/DDBJ databases">
        <title>Aureimonas fodiniaquatilis sp. nov., isolated from a coal mine wastewater.</title>
        <authorList>
            <person name="Kim W."/>
        </authorList>
    </citation>
    <scope>NUCLEOTIDE SEQUENCE [LARGE SCALE GENOMIC DNA]</scope>
    <source>
        <strain evidence="2 3">CAU 1482</strain>
    </source>
</reference>
<evidence type="ECO:0000313" key="3">
    <source>
        <dbReference type="Proteomes" id="UP000324738"/>
    </source>
</evidence>
<dbReference type="AlphaFoldDB" id="A0A5B0DN32"/>
<dbReference type="Gene3D" id="3.40.50.150">
    <property type="entry name" value="Vaccinia Virus protein VP39"/>
    <property type="match status" value="1"/>
</dbReference>
<comment type="caution">
    <text evidence="2">The sequence shown here is derived from an EMBL/GenBank/DDBJ whole genome shotgun (WGS) entry which is preliminary data.</text>
</comment>
<evidence type="ECO:0000313" key="2">
    <source>
        <dbReference type="EMBL" id="KAA0968277.1"/>
    </source>
</evidence>
<organism evidence="2 3">
    <name type="scientific">Aureimonas fodinaquatilis</name>
    <dbReference type="NCBI Taxonomy" id="2565783"/>
    <lineage>
        <taxon>Bacteria</taxon>
        <taxon>Pseudomonadati</taxon>
        <taxon>Pseudomonadota</taxon>
        <taxon>Alphaproteobacteria</taxon>
        <taxon>Hyphomicrobiales</taxon>
        <taxon>Aurantimonadaceae</taxon>
        <taxon>Aureimonas</taxon>
    </lineage>
</organism>
<proteinExistence type="predicted"/>
<gene>
    <name evidence="2" type="ORF">FPY71_18315</name>
</gene>
<evidence type="ECO:0000256" key="1">
    <source>
        <dbReference type="SAM" id="MobiDB-lite"/>
    </source>
</evidence>
<dbReference type="OrthoDB" id="9816424at2"/>
<sequence length="250" mass="28798">MPDTYFSDYLLKTDERALHKFEHYMPIYDNLMLPWKNQPTTFLEIGVFKGGSMRMWRDYFAPGSKVSFLDIDPACKALELPDTQVFIGDQADTALLAQIALERGPFDIVVDDGGHQSHQQTGSFQALWRQIKNGGLYIVEDVHTSYWPGFGGGYRNPQSFMEYSKHLLDEMHSWYSEDQKQFPLSSKAWEIGSVTFHDSMIIFKKQAKAEWPTAIVSENGRVQRNRHYSQVRDKRSIFQSQPGTASHTKT</sequence>
<dbReference type="Proteomes" id="UP000324738">
    <property type="component" value="Unassembled WGS sequence"/>
</dbReference>